<comment type="catalytic activity">
    <reaction evidence="6">
        <text>cytidine(34) in tRNA + S-adenosyl-L-methionine = 2'-O-methylcytidine(34) in tRNA + S-adenosyl-L-homocysteine + H(+)</text>
        <dbReference type="Rhea" id="RHEA:43084"/>
        <dbReference type="Rhea" id="RHEA-COMP:10331"/>
        <dbReference type="Rhea" id="RHEA-COMP:10332"/>
        <dbReference type="ChEBI" id="CHEBI:15378"/>
        <dbReference type="ChEBI" id="CHEBI:57856"/>
        <dbReference type="ChEBI" id="CHEBI:59789"/>
        <dbReference type="ChEBI" id="CHEBI:74495"/>
        <dbReference type="ChEBI" id="CHEBI:82748"/>
        <dbReference type="EC" id="2.1.1.207"/>
    </reaction>
</comment>
<evidence type="ECO:0000256" key="3">
    <source>
        <dbReference type="ARBA" id="ARBA00022679"/>
    </source>
</evidence>
<evidence type="ECO:0000256" key="1">
    <source>
        <dbReference type="ARBA" id="ARBA00022490"/>
    </source>
</evidence>
<keyword evidence="3 6" id="KW-0808">Transferase</keyword>
<keyword evidence="5 6" id="KW-0819">tRNA processing</keyword>
<dbReference type="PANTHER" id="PTHR42971">
    <property type="entry name" value="TRNA (CYTIDINE(34)-2'-O)-METHYLTRANSFERASE"/>
    <property type="match status" value="1"/>
</dbReference>
<organism evidence="9 10">
    <name type="scientific">Telmatospirillum siberiense</name>
    <dbReference type="NCBI Taxonomy" id="382514"/>
    <lineage>
        <taxon>Bacteria</taxon>
        <taxon>Pseudomonadati</taxon>
        <taxon>Pseudomonadota</taxon>
        <taxon>Alphaproteobacteria</taxon>
        <taxon>Rhodospirillales</taxon>
        <taxon>Rhodospirillaceae</taxon>
        <taxon>Telmatospirillum</taxon>
    </lineage>
</organism>
<dbReference type="EMBL" id="PIUM01000015">
    <property type="protein sequence ID" value="PKU23917.1"/>
    <property type="molecule type" value="Genomic_DNA"/>
</dbReference>
<evidence type="ECO:0000256" key="6">
    <source>
        <dbReference type="HAMAP-Rule" id="MF_01885"/>
    </source>
</evidence>
<evidence type="ECO:0000256" key="5">
    <source>
        <dbReference type="ARBA" id="ARBA00022694"/>
    </source>
</evidence>
<dbReference type="HAMAP" id="MF_01885">
    <property type="entry name" value="tRNA_methyltr_TrmL"/>
    <property type="match status" value="1"/>
</dbReference>
<name>A0A2N3PU55_9PROT</name>
<comment type="caution">
    <text evidence="9">The sequence shown here is derived from an EMBL/GenBank/DDBJ whole genome shotgun (WGS) entry which is preliminary data.</text>
</comment>
<feature type="domain" description="tRNA/rRNA methyltransferase SpoU type" evidence="8">
    <location>
        <begin position="2"/>
        <end position="138"/>
    </location>
</feature>
<dbReference type="Gene3D" id="3.40.1280.10">
    <property type="match status" value="1"/>
</dbReference>
<dbReference type="GO" id="GO:0141098">
    <property type="term" value="F:tRNA (cytidine(34)-2'-O)-methyltransferase activity"/>
    <property type="evidence" value="ECO:0007669"/>
    <property type="project" value="RHEA"/>
</dbReference>
<sequence length="166" mass="18209">MRIALYQPDIPQNTGTILRLAACFGVGVDVIEPCGFVWDDRRLRRAGMDYLELAQLRRHESWTAFLGNRPAGRLVLLSTRADAPHFSFAFRPDDILLLGRESAGVPDEVHDLADERLRIPMVAGARSLNVALSAALVLGEALRQTDGFPAPIPGQAAPPWRTAGDR</sequence>
<feature type="binding site" evidence="6 7">
    <location>
        <position position="127"/>
    </location>
    <ligand>
        <name>S-adenosyl-L-methionine</name>
        <dbReference type="ChEBI" id="CHEBI:59789"/>
    </ligand>
</feature>
<dbReference type="GO" id="GO:0005737">
    <property type="term" value="C:cytoplasm"/>
    <property type="evidence" value="ECO:0007669"/>
    <property type="project" value="UniProtKB-SubCell"/>
</dbReference>
<feature type="binding site" evidence="6 7">
    <location>
        <position position="77"/>
    </location>
    <ligand>
        <name>S-adenosyl-L-methionine</name>
        <dbReference type="ChEBI" id="CHEBI:59789"/>
    </ligand>
</feature>
<keyword evidence="10" id="KW-1185">Reference proteome</keyword>
<evidence type="ECO:0000256" key="4">
    <source>
        <dbReference type="ARBA" id="ARBA00022691"/>
    </source>
</evidence>
<dbReference type="AlphaFoldDB" id="A0A2N3PU55"/>
<dbReference type="SUPFAM" id="SSF75217">
    <property type="entry name" value="alpha/beta knot"/>
    <property type="match status" value="1"/>
</dbReference>
<evidence type="ECO:0000256" key="7">
    <source>
        <dbReference type="PIRSR" id="PIRSR029256-1"/>
    </source>
</evidence>
<dbReference type="RefSeq" id="WP_101251178.1">
    <property type="nucleotide sequence ID" value="NZ_PIUM01000015.1"/>
</dbReference>
<dbReference type="PANTHER" id="PTHR42971:SF1">
    <property type="entry name" value="TRNA (CYTIDINE(34)-2'-O)-METHYLTRANSFERASE"/>
    <property type="match status" value="1"/>
</dbReference>
<dbReference type="Pfam" id="PF00588">
    <property type="entry name" value="SpoU_methylase"/>
    <property type="match status" value="1"/>
</dbReference>
<gene>
    <name evidence="6" type="primary">trmL</name>
    <name evidence="9" type="ORF">CWS72_13655</name>
</gene>
<feature type="binding site" evidence="6 7">
    <location>
        <position position="119"/>
    </location>
    <ligand>
        <name>S-adenosyl-L-methionine</name>
        <dbReference type="ChEBI" id="CHEBI:59789"/>
    </ligand>
</feature>
<evidence type="ECO:0000313" key="9">
    <source>
        <dbReference type="EMBL" id="PKU23917.1"/>
    </source>
</evidence>
<accession>A0A2N3PU55</accession>
<dbReference type="InterPro" id="IPR029026">
    <property type="entry name" value="tRNA_m1G_MTases_N"/>
</dbReference>
<keyword evidence="2 6" id="KW-0489">Methyltransferase</keyword>
<dbReference type="GO" id="GO:0002130">
    <property type="term" value="P:wobble position ribose methylation"/>
    <property type="evidence" value="ECO:0007669"/>
    <property type="project" value="TreeGrafter"/>
</dbReference>
<dbReference type="InterPro" id="IPR029028">
    <property type="entry name" value="Alpha/beta_knot_MTases"/>
</dbReference>
<comment type="subcellular location">
    <subcellularLocation>
        <location evidence="6">Cytoplasm</location>
    </subcellularLocation>
</comment>
<comment type="function">
    <text evidence="6">Methylates the ribose at the nucleotide 34 wobble position in the two leucyl isoacceptors tRNA(Leu)(CmAA) and tRNA(Leu)(cmnm5UmAA). Catalyzes the methyl transfer from S-adenosyl-L-methionine to the 2'-OH of the wobble nucleotide.</text>
</comment>
<keyword evidence="1 6" id="KW-0963">Cytoplasm</keyword>
<dbReference type="Proteomes" id="UP000233293">
    <property type="component" value="Unassembled WGS sequence"/>
</dbReference>
<protein>
    <recommendedName>
        <fullName evidence="6">tRNA (cytidine(34)-2'-O)-methyltransferase</fullName>
        <ecNumber evidence="6">2.1.1.207</ecNumber>
    </recommendedName>
    <alternativeName>
        <fullName evidence="6">tRNA (cytidine/uridine-2'-O-)-methyltransferase TrmL</fullName>
    </alternativeName>
</protein>
<dbReference type="OrthoDB" id="9789043at2"/>
<dbReference type="GO" id="GO:0141102">
    <property type="term" value="F:tRNA (5-carboxymethylaminomethyluridine(34)-2'-O)-methyltransferase activity"/>
    <property type="evidence" value="ECO:0007669"/>
    <property type="project" value="RHEA"/>
</dbReference>
<keyword evidence="4 6" id="KW-0949">S-adenosyl-L-methionine</keyword>
<dbReference type="EC" id="2.1.1.207" evidence="6"/>
<evidence type="ECO:0000259" key="8">
    <source>
        <dbReference type="Pfam" id="PF00588"/>
    </source>
</evidence>
<proteinExistence type="inferred from homology"/>
<dbReference type="GO" id="GO:0003723">
    <property type="term" value="F:RNA binding"/>
    <property type="evidence" value="ECO:0007669"/>
    <property type="project" value="InterPro"/>
</dbReference>
<feature type="binding site" evidence="6 7">
    <location>
        <position position="99"/>
    </location>
    <ligand>
        <name>S-adenosyl-L-methionine</name>
        <dbReference type="ChEBI" id="CHEBI:59789"/>
    </ligand>
</feature>
<evidence type="ECO:0000256" key="2">
    <source>
        <dbReference type="ARBA" id="ARBA00022603"/>
    </source>
</evidence>
<reference evidence="10" key="1">
    <citation type="submission" date="2017-12" db="EMBL/GenBank/DDBJ databases">
        <title>Draft genome sequence of Telmatospirillum siberiense 26-4b1T, an acidotolerant peatland alphaproteobacterium potentially involved in sulfur cycling.</title>
        <authorList>
            <person name="Hausmann B."/>
            <person name="Pjevac P."/>
            <person name="Schreck K."/>
            <person name="Herbold C.W."/>
            <person name="Daims H."/>
            <person name="Wagner M."/>
            <person name="Pester M."/>
            <person name="Loy A."/>
        </authorList>
    </citation>
    <scope>NUCLEOTIDE SEQUENCE [LARGE SCALE GENOMIC DNA]</scope>
    <source>
        <strain evidence="10">26-4b1</strain>
    </source>
</reference>
<comment type="similarity">
    <text evidence="6">Belongs to the class IV-like SAM-binding methyltransferase superfamily. RNA methyltransferase TrmH family. TrmL subfamily.</text>
</comment>
<dbReference type="PIRSF" id="PIRSF029256">
    <property type="entry name" value="SpoU_TrmH_prd"/>
    <property type="match status" value="1"/>
</dbReference>
<comment type="catalytic activity">
    <reaction evidence="6">
        <text>5-carboxymethylaminomethyluridine(34) in tRNA(Leu) + S-adenosyl-L-methionine = 5-carboxymethylaminomethyl-2'-O-methyluridine(34) in tRNA(Leu) + S-adenosyl-L-homocysteine + H(+)</text>
        <dbReference type="Rhea" id="RHEA:43088"/>
        <dbReference type="Rhea" id="RHEA-COMP:10333"/>
        <dbReference type="Rhea" id="RHEA-COMP:10334"/>
        <dbReference type="ChEBI" id="CHEBI:15378"/>
        <dbReference type="ChEBI" id="CHEBI:57856"/>
        <dbReference type="ChEBI" id="CHEBI:59789"/>
        <dbReference type="ChEBI" id="CHEBI:74508"/>
        <dbReference type="ChEBI" id="CHEBI:74511"/>
        <dbReference type="EC" id="2.1.1.207"/>
    </reaction>
</comment>
<dbReference type="CDD" id="cd18094">
    <property type="entry name" value="SpoU-like_TrmL"/>
    <property type="match status" value="1"/>
</dbReference>
<dbReference type="InterPro" id="IPR001537">
    <property type="entry name" value="SpoU_MeTrfase"/>
</dbReference>
<dbReference type="InterPro" id="IPR016914">
    <property type="entry name" value="TrmL"/>
</dbReference>
<evidence type="ECO:0000313" key="10">
    <source>
        <dbReference type="Proteomes" id="UP000233293"/>
    </source>
</evidence>
<comment type="subunit">
    <text evidence="6">Homodimer.</text>
</comment>